<protein>
    <submittedName>
        <fullName evidence="1">GxxExxY protein</fullName>
    </submittedName>
</protein>
<organism evidence="1 2">
    <name type="scientific">Algoriphagus sediminis</name>
    <dbReference type="NCBI Taxonomy" id="3057113"/>
    <lineage>
        <taxon>Bacteria</taxon>
        <taxon>Pseudomonadati</taxon>
        <taxon>Bacteroidota</taxon>
        <taxon>Cytophagia</taxon>
        <taxon>Cytophagales</taxon>
        <taxon>Cyclobacteriaceae</taxon>
        <taxon>Algoriphagus</taxon>
    </lineage>
</organism>
<keyword evidence="2" id="KW-1185">Reference proteome</keyword>
<dbReference type="RefSeq" id="WP_290000332.1">
    <property type="nucleotide sequence ID" value="NZ_JAUEPH010000004.1"/>
</dbReference>
<evidence type="ECO:0000313" key="1">
    <source>
        <dbReference type="EMBL" id="MDN3204660.1"/>
    </source>
</evidence>
<reference evidence="1" key="1">
    <citation type="submission" date="2023-06" db="EMBL/GenBank/DDBJ databases">
        <title>Robiginitalea aurantiacus sp. nov. and Algoriphagus sediminis sp. nov., isolated from coastal sediment.</title>
        <authorList>
            <person name="Zhou Z.Y."/>
            <person name="An J."/>
            <person name="Jia Y.W."/>
            <person name="Du Z.J."/>
        </authorList>
    </citation>
    <scope>NUCLEOTIDE SEQUENCE</scope>
    <source>
        <strain evidence="1">C2-7</strain>
    </source>
</reference>
<dbReference type="Pfam" id="PF13366">
    <property type="entry name" value="PDDEXK_3"/>
    <property type="match status" value="1"/>
</dbReference>
<dbReference type="NCBIfam" id="TIGR04256">
    <property type="entry name" value="GxxExxY"/>
    <property type="match status" value="1"/>
</dbReference>
<accession>A0ABT7YE81</accession>
<dbReference type="EMBL" id="JAUEPH010000004">
    <property type="protein sequence ID" value="MDN3204660.1"/>
    <property type="molecule type" value="Genomic_DNA"/>
</dbReference>
<sequence>MQKDKLERTFSLVLDACFKVHSALGPGLLESAYEACLSYELRKIGLNVKSQLSLPIVYDGLKIDAGYRIDLLVEDEIIVELKAVEELNSVHLAQVLTYLKLSDKKLGLLVNFNVNLLKHGIKRVIN</sequence>
<gene>
    <name evidence="1" type="ORF">QVH07_10900</name>
</gene>
<name>A0ABT7YE81_9BACT</name>
<dbReference type="Proteomes" id="UP001171916">
    <property type="component" value="Unassembled WGS sequence"/>
</dbReference>
<proteinExistence type="predicted"/>
<evidence type="ECO:0000313" key="2">
    <source>
        <dbReference type="Proteomes" id="UP001171916"/>
    </source>
</evidence>
<dbReference type="InterPro" id="IPR026350">
    <property type="entry name" value="GxxExxY"/>
</dbReference>
<comment type="caution">
    <text evidence="1">The sequence shown here is derived from an EMBL/GenBank/DDBJ whole genome shotgun (WGS) entry which is preliminary data.</text>
</comment>